<dbReference type="Pfam" id="PF00591">
    <property type="entry name" value="Glycos_transf_3"/>
    <property type="match status" value="1"/>
</dbReference>
<comment type="function">
    <text evidence="5">Catalyzes the transfer of the phosphoribosyl group of 5-phosphorylribose-1-pyrophosphate (PRPP) to anthranilate to yield N-(5'-phosphoribosyl)-anthranilate (PRA).</text>
</comment>
<feature type="domain" description="Glycosyl transferase family 3" evidence="6">
    <location>
        <begin position="74"/>
        <end position="325"/>
    </location>
</feature>
<dbReference type="NCBIfam" id="TIGR01245">
    <property type="entry name" value="trpD"/>
    <property type="match status" value="1"/>
</dbReference>
<accession>A0ABM9N3Y5</accession>
<keyword evidence="1 5" id="KW-0328">Glycosyltransferase</keyword>
<keyword evidence="8" id="KW-0456">Lyase</keyword>
<comment type="caution">
    <text evidence="8">The sequence shown here is derived from an EMBL/GenBank/DDBJ whole genome shotgun (WGS) entry which is preliminary data.</text>
</comment>
<proteinExistence type="inferred from homology"/>
<feature type="binding site" evidence="5">
    <location>
        <position position="227"/>
    </location>
    <ligand>
        <name>Mg(2+)</name>
        <dbReference type="ChEBI" id="CHEBI:18420"/>
        <label>2</label>
    </ligand>
</feature>
<name>A0ABM9N3Y5_9LACO</name>
<comment type="subunit">
    <text evidence="5">Homodimer.</text>
</comment>
<feature type="binding site" evidence="5">
    <location>
        <position position="89"/>
    </location>
    <ligand>
        <name>5-phospho-alpha-D-ribose 1-diphosphate</name>
        <dbReference type="ChEBI" id="CHEBI:58017"/>
    </ligand>
</feature>
<evidence type="ECO:0000259" key="6">
    <source>
        <dbReference type="Pfam" id="PF00591"/>
    </source>
</evidence>
<dbReference type="InterPro" id="IPR000312">
    <property type="entry name" value="Glycosyl_Trfase_fam3"/>
</dbReference>
<feature type="binding site" evidence="5">
    <location>
        <position position="226"/>
    </location>
    <ligand>
        <name>Mg(2+)</name>
        <dbReference type="ChEBI" id="CHEBI:18420"/>
        <label>2</label>
    </ligand>
</feature>
<keyword evidence="5" id="KW-0028">Amino-acid biosynthesis</keyword>
<dbReference type="InterPro" id="IPR035902">
    <property type="entry name" value="Nuc_phospho_transferase"/>
</dbReference>
<keyword evidence="5" id="KW-0479">Metal-binding</keyword>
<comment type="cofactor">
    <cofactor evidence="5">
        <name>Mg(2+)</name>
        <dbReference type="ChEBI" id="CHEBI:18420"/>
    </cofactor>
    <text evidence="5">Binds 2 magnesium ions per monomer.</text>
</comment>
<dbReference type="Proteomes" id="UP001314241">
    <property type="component" value="Unassembled WGS sequence"/>
</dbReference>
<feature type="binding site" evidence="5">
    <location>
        <begin position="109"/>
        <end position="117"/>
    </location>
    <ligand>
        <name>5-phospho-alpha-D-ribose 1-diphosphate</name>
        <dbReference type="ChEBI" id="CHEBI:58017"/>
    </ligand>
</feature>
<dbReference type="GO" id="GO:0004049">
    <property type="term" value="F:anthranilate synthase activity"/>
    <property type="evidence" value="ECO:0007669"/>
    <property type="project" value="UniProtKB-EC"/>
</dbReference>
<feature type="binding site" evidence="5">
    <location>
        <position position="112"/>
    </location>
    <ligand>
        <name>anthranilate</name>
        <dbReference type="ChEBI" id="CHEBI:16567"/>
        <label>1</label>
    </ligand>
</feature>
<dbReference type="RefSeq" id="WP_349641427.1">
    <property type="nucleotide sequence ID" value="NZ_CAWVOH010000001.1"/>
</dbReference>
<dbReference type="EC" id="2.4.2.18" evidence="5"/>
<evidence type="ECO:0000313" key="8">
    <source>
        <dbReference type="EMBL" id="CAK8053880.1"/>
    </source>
</evidence>
<dbReference type="SUPFAM" id="SSF52418">
    <property type="entry name" value="Nucleoside phosphorylase/phosphoribosyltransferase catalytic domain"/>
    <property type="match status" value="1"/>
</dbReference>
<feature type="binding site" evidence="5">
    <location>
        <position position="93"/>
    </location>
    <ligand>
        <name>Mg(2+)</name>
        <dbReference type="ChEBI" id="CHEBI:18420"/>
        <label>1</label>
    </ligand>
</feature>
<evidence type="ECO:0000256" key="4">
    <source>
        <dbReference type="ARBA" id="ARBA00023141"/>
    </source>
</evidence>
<feature type="domain" description="Glycosyl transferase family 3 N-terminal" evidence="7">
    <location>
        <begin position="6"/>
        <end position="66"/>
    </location>
</feature>
<keyword evidence="3 5" id="KW-0822">Tryptophan biosynthesis</keyword>
<dbReference type="PANTHER" id="PTHR43285:SF2">
    <property type="entry name" value="ANTHRANILATE PHOSPHORIBOSYLTRANSFERASE"/>
    <property type="match status" value="1"/>
</dbReference>
<dbReference type="SUPFAM" id="SSF47648">
    <property type="entry name" value="Nucleoside phosphorylase/phosphoribosyltransferase N-terminal domain"/>
    <property type="match status" value="1"/>
</dbReference>
<keyword evidence="5" id="KW-0460">Magnesium</keyword>
<feature type="binding site" evidence="5">
    <location>
        <position position="121"/>
    </location>
    <ligand>
        <name>5-phospho-alpha-D-ribose 1-diphosphate</name>
        <dbReference type="ChEBI" id="CHEBI:58017"/>
    </ligand>
</feature>
<dbReference type="Gene3D" id="1.20.970.10">
    <property type="entry name" value="Transferase, Pyrimidine Nucleoside Phosphorylase, Chain C"/>
    <property type="match status" value="1"/>
</dbReference>
<feature type="binding site" evidence="5">
    <location>
        <begin position="91"/>
        <end position="94"/>
    </location>
    <ligand>
        <name>5-phospho-alpha-D-ribose 1-diphosphate</name>
        <dbReference type="ChEBI" id="CHEBI:58017"/>
    </ligand>
</feature>
<feature type="binding site" evidence="5">
    <location>
        <position position="167"/>
    </location>
    <ligand>
        <name>anthranilate</name>
        <dbReference type="ChEBI" id="CHEBI:16567"/>
        <label>2</label>
    </ligand>
</feature>
<feature type="binding site" evidence="5">
    <location>
        <position position="81"/>
    </location>
    <ligand>
        <name>5-phospho-alpha-D-ribose 1-diphosphate</name>
        <dbReference type="ChEBI" id="CHEBI:58017"/>
    </ligand>
</feature>
<comment type="caution">
    <text evidence="5">Lacks conserved residue(s) required for the propagation of feature annotation.</text>
</comment>
<dbReference type="Gene3D" id="3.40.1030.10">
    <property type="entry name" value="Nucleoside phosphorylase/phosphoribosyltransferase catalytic domain"/>
    <property type="match status" value="1"/>
</dbReference>
<evidence type="ECO:0000313" key="9">
    <source>
        <dbReference type="Proteomes" id="UP001314241"/>
    </source>
</evidence>
<sequence length="341" mass="36197">MSNIQTALKTLSLRQDLSQDLAREVMNDIMSGQVKDPAISAYLMGLAVKNESIPEITGSAQAMLAHTLKIPAEPNAIDIVGTGGDMANTFNISTTASFILAAAGLPVSKHGNRAASSKSGTADALEALGIKIDLSPEEATQLYKKAGQTFLFARTYHPAMKYVAGVRKDLGIRTVFNVLGPLTNPTHPKQMLMGVYSRHLLKPLAQVLKELGMERAILVNGDDGLDEVSLTGKSHLAVLKDGQIEETIFDPADYGFSYCQLSDLAGGTPAENAQITADILTGKITGPKRDIVVLNAALAIYLGQKADSVAAAIKLAQEILDSGAAAEQLNKVRRISQEVSQ</sequence>
<dbReference type="EMBL" id="CAWVOH010000001">
    <property type="protein sequence ID" value="CAK8053880.1"/>
    <property type="molecule type" value="Genomic_DNA"/>
</dbReference>
<dbReference type="InterPro" id="IPR005940">
    <property type="entry name" value="Anthranilate_Pribosyl_Tfrase"/>
</dbReference>
<keyword evidence="9" id="KW-1185">Reference proteome</keyword>
<gene>
    <name evidence="5" type="primary">trpD</name>
    <name evidence="8" type="ORF">R54876_GBNLAHCA_00439</name>
</gene>
<dbReference type="InterPro" id="IPR017459">
    <property type="entry name" value="Glycosyl_Trfase_fam3_N_dom"/>
</dbReference>
<dbReference type="PANTHER" id="PTHR43285">
    <property type="entry name" value="ANTHRANILATE PHOSPHORIBOSYLTRANSFERASE"/>
    <property type="match status" value="1"/>
</dbReference>
<keyword evidence="2 5" id="KW-0808">Transferase</keyword>
<evidence type="ECO:0000256" key="2">
    <source>
        <dbReference type="ARBA" id="ARBA00022679"/>
    </source>
</evidence>
<comment type="catalytic activity">
    <reaction evidence="5">
        <text>N-(5-phospho-beta-D-ribosyl)anthranilate + diphosphate = 5-phospho-alpha-D-ribose 1-diphosphate + anthranilate</text>
        <dbReference type="Rhea" id="RHEA:11768"/>
        <dbReference type="ChEBI" id="CHEBI:16567"/>
        <dbReference type="ChEBI" id="CHEBI:18277"/>
        <dbReference type="ChEBI" id="CHEBI:33019"/>
        <dbReference type="ChEBI" id="CHEBI:58017"/>
        <dbReference type="EC" id="2.4.2.18"/>
    </reaction>
</comment>
<protein>
    <recommendedName>
        <fullName evidence="5">Anthranilate phosphoribosyltransferase</fullName>
        <ecNumber evidence="5">2.4.2.18</ecNumber>
    </recommendedName>
</protein>
<dbReference type="InterPro" id="IPR036320">
    <property type="entry name" value="Glycosyl_Trfase_fam3_N_dom_sf"/>
</dbReference>
<evidence type="ECO:0000259" key="7">
    <source>
        <dbReference type="Pfam" id="PF02885"/>
    </source>
</evidence>
<dbReference type="GO" id="GO:0004048">
    <property type="term" value="F:anthranilate phosphoribosyltransferase activity"/>
    <property type="evidence" value="ECO:0007669"/>
    <property type="project" value="UniProtKB-EC"/>
</dbReference>
<feature type="binding site" evidence="5">
    <location>
        <position position="227"/>
    </location>
    <ligand>
        <name>Mg(2+)</name>
        <dbReference type="ChEBI" id="CHEBI:18420"/>
        <label>1</label>
    </ligand>
</feature>
<dbReference type="HAMAP" id="MF_00211">
    <property type="entry name" value="TrpD"/>
    <property type="match status" value="1"/>
</dbReference>
<evidence type="ECO:0000256" key="5">
    <source>
        <dbReference type="HAMAP-Rule" id="MF_00211"/>
    </source>
</evidence>
<feature type="binding site" evidence="5">
    <location>
        <position position="81"/>
    </location>
    <ligand>
        <name>anthranilate</name>
        <dbReference type="ChEBI" id="CHEBI:16567"/>
        <label>1</label>
    </ligand>
</feature>
<dbReference type="Pfam" id="PF02885">
    <property type="entry name" value="Glycos_trans_3N"/>
    <property type="match status" value="1"/>
</dbReference>
<evidence type="ECO:0000256" key="3">
    <source>
        <dbReference type="ARBA" id="ARBA00022822"/>
    </source>
</evidence>
<reference evidence="8 9" key="1">
    <citation type="submission" date="2024-01" db="EMBL/GenBank/DDBJ databases">
        <authorList>
            <person name="Botero Cardona J."/>
        </authorList>
    </citation>
    <scope>NUCLEOTIDE SEQUENCE [LARGE SCALE GENOMIC DNA]</scope>
    <source>
        <strain evidence="8 9">LMG 33000</strain>
    </source>
</reference>
<organism evidence="8 9">
    <name type="scientific">Eupransor demetentiae</name>
    <dbReference type="NCBI Taxonomy" id="3109584"/>
    <lineage>
        <taxon>Bacteria</taxon>
        <taxon>Bacillati</taxon>
        <taxon>Bacillota</taxon>
        <taxon>Bacilli</taxon>
        <taxon>Lactobacillales</taxon>
        <taxon>Lactobacillaceae</taxon>
        <taxon>Eupransor</taxon>
    </lineage>
</organism>
<keyword evidence="4 5" id="KW-0057">Aromatic amino acid biosynthesis</keyword>
<comment type="similarity">
    <text evidence="5">Belongs to the anthranilate phosphoribosyltransferase family.</text>
</comment>
<comment type="pathway">
    <text evidence="5">Amino-acid biosynthesis; L-tryptophan biosynthesis; L-tryptophan from chorismate: step 2/5.</text>
</comment>
<evidence type="ECO:0000256" key="1">
    <source>
        <dbReference type="ARBA" id="ARBA00022676"/>
    </source>
</evidence>
<feature type="binding site" evidence="5">
    <location>
        <begin position="84"/>
        <end position="85"/>
    </location>
    <ligand>
        <name>5-phospho-alpha-D-ribose 1-diphosphate</name>
        <dbReference type="ChEBI" id="CHEBI:58017"/>
    </ligand>
</feature>